<dbReference type="AlphaFoldDB" id="A0A291RGP3"/>
<dbReference type="PROSITE" id="PS51462">
    <property type="entry name" value="NUDIX"/>
    <property type="match status" value="1"/>
</dbReference>
<dbReference type="InterPro" id="IPR015797">
    <property type="entry name" value="NUDIX_hydrolase-like_dom_sf"/>
</dbReference>
<protein>
    <submittedName>
        <fullName evidence="2">NUDIX hydrolase</fullName>
    </submittedName>
</protein>
<proteinExistence type="predicted"/>
<evidence type="ECO:0000313" key="2">
    <source>
        <dbReference type="EMBL" id="ATL66470.1"/>
    </source>
</evidence>
<dbReference type="KEGG" id="ntp:CRH09_09885"/>
<dbReference type="CDD" id="cd04662">
    <property type="entry name" value="NUDIX_Hydrolase"/>
    <property type="match status" value="1"/>
</dbReference>
<dbReference type="Proteomes" id="UP000221961">
    <property type="component" value="Chromosome"/>
</dbReference>
<reference evidence="2 3" key="1">
    <citation type="submission" date="2017-10" db="EMBL/GenBank/DDBJ databases">
        <title>Comparative genomics between pathogenic Norcardia.</title>
        <authorList>
            <person name="Zeng L."/>
        </authorList>
    </citation>
    <scope>NUCLEOTIDE SEQUENCE [LARGE SCALE GENOMIC DNA]</scope>
    <source>
        <strain evidence="2 3">NC_YFY_NT001</strain>
    </source>
</reference>
<evidence type="ECO:0000259" key="1">
    <source>
        <dbReference type="PROSITE" id="PS51462"/>
    </source>
</evidence>
<dbReference type="GO" id="GO:0004081">
    <property type="term" value="F:bis(5'-nucleosyl)-tetraphosphatase (asymmetrical) activity"/>
    <property type="evidence" value="ECO:0007669"/>
    <property type="project" value="TreeGrafter"/>
</dbReference>
<keyword evidence="2" id="KW-0378">Hydrolase</keyword>
<dbReference type="PANTHER" id="PTHR21340">
    <property type="entry name" value="DIADENOSINE 5,5-P1,P4-TETRAPHOSPHATE PYROPHOSPHOHYDROLASE MUTT"/>
    <property type="match status" value="1"/>
</dbReference>
<dbReference type="InterPro" id="IPR051325">
    <property type="entry name" value="Nudix_hydrolase_domain"/>
</dbReference>
<dbReference type="Gene3D" id="3.90.79.10">
    <property type="entry name" value="Nucleoside Triphosphate Pyrophosphohydrolase"/>
    <property type="match status" value="1"/>
</dbReference>
<accession>A0A291RGP3</accession>
<dbReference type="SUPFAM" id="SSF55811">
    <property type="entry name" value="Nudix"/>
    <property type="match status" value="1"/>
</dbReference>
<dbReference type="EMBL" id="CP023778">
    <property type="protein sequence ID" value="ATL66470.1"/>
    <property type="molecule type" value="Genomic_DNA"/>
</dbReference>
<organism evidence="2 3">
    <name type="scientific">Nocardia terpenica</name>
    <dbReference type="NCBI Taxonomy" id="455432"/>
    <lineage>
        <taxon>Bacteria</taxon>
        <taxon>Bacillati</taxon>
        <taxon>Actinomycetota</taxon>
        <taxon>Actinomycetes</taxon>
        <taxon>Mycobacteriales</taxon>
        <taxon>Nocardiaceae</taxon>
        <taxon>Nocardia</taxon>
    </lineage>
</organism>
<dbReference type="GO" id="GO:0006754">
    <property type="term" value="P:ATP biosynthetic process"/>
    <property type="evidence" value="ECO:0007669"/>
    <property type="project" value="TreeGrafter"/>
</dbReference>
<dbReference type="InterPro" id="IPR000086">
    <property type="entry name" value="NUDIX_hydrolase_dom"/>
</dbReference>
<dbReference type="PANTHER" id="PTHR21340:SF7">
    <property type="entry name" value="NUDIX HYDROLASE DOMAIN-CONTAINING PROTEIN"/>
    <property type="match status" value="1"/>
</dbReference>
<feature type="domain" description="Nudix hydrolase" evidence="1">
    <location>
        <begin position="2"/>
        <end position="154"/>
    </location>
</feature>
<name>A0A291RGP3_9NOCA</name>
<evidence type="ECO:0000313" key="3">
    <source>
        <dbReference type="Proteomes" id="UP000221961"/>
    </source>
</evidence>
<dbReference type="GO" id="GO:0006167">
    <property type="term" value="P:AMP biosynthetic process"/>
    <property type="evidence" value="ECO:0007669"/>
    <property type="project" value="TreeGrafter"/>
</dbReference>
<gene>
    <name evidence="2" type="ORF">CRH09_09885</name>
</gene>
<dbReference type="Pfam" id="PF00293">
    <property type="entry name" value="NUDIX"/>
    <property type="match status" value="1"/>
</dbReference>
<sequence>MTMKFSAGVLLFRRRGEAEVLLGHMGGPLWARKDAGAWSIPKGEFEPDTEQPRDAARREFAEELGLPVPDGDWIPLGEVRYGSGSSRKQVTVWAVEADLDPERMIPGTFEMEWPPRSGRFQKFPEIDRAAWLDLPAAHEKLGAGQRPFLDRLAAHLAAG</sequence>